<dbReference type="EMBL" id="JARQZJ010000094">
    <property type="protein sequence ID" value="KAK9885031.1"/>
    <property type="molecule type" value="Genomic_DNA"/>
</dbReference>
<feature type="signal peptide" evidence="1">
    <location>
        <begin position="1"/>
        <end position="17"/>
    </location>
</feature>
<gene>
    <name evidence="2" type="ORF">WA026_009255</name>
</gene>
<keyword evidence="1" id="KW-0732">Signal</keyword>
<comment type="caution">
    <text evidence="2">The sequence shown here is derived from an EMBL/GenBank/DDBJ whole genome shotgun (WGS) entry which is preliminary data.</text>
</comment>
<evidence type="ECO:0008006" key="4">
    <source>
        <dbReference type="Google" id="ProtNLM"/>
    </source>
</evidence>
<dbReference type="Proteomes" id="UP001431783">
    <property type="component" value="Unassembled WGS sequence"/>
</dbReference>
<proteinExistence type="predicted"/>
<evidence type="ECO:0000256" key="1">
    <source>
        <dbReference type="SAM" id="SignalP"/>
    </source>
</evidence>
<dbReference type="AlphaFoldDB" id="A0AAW1UYU9"/>
<name>A0AAW1UYU9_9CUCU</name>
<accession>A0AAW1UYU9</accession>
<organism evidence="2 3">
    <name type="scientific">Henosepilachna vigintioctopunctata</name>
    <dbReference type="NCBI Taxonomy" id="420089"/>
    <lineage>
        <taxon>Eukaryota</taxon>
        <taxon>Metazoa</taxon>
        <taxon>Ecdysozoa</taxon>
        <taxon>Arthropoda</taxon>
        <taxon>Hexapoda</taxon>
        <taxon>Insecta</taxon>
        <taxon>Pterygota</taxon>
        <taxon>Neoptera</taxon>
        <taxon>Endopterygota</taxon>
        <taxon>Coleoptera</taxon>
        <taxon>Polyphaga</taxon>
        <taxon>Cucujiformia</taxon>
        <taxon>Coccinelloidea</taxon>
        <taxon>Coccinellidae</taxon>
        <taxon>Epilachninae</taxon>
        <taxon>Epilachnini</taxon>
        <taxon>Henosepilachna</taxon>
    </lineage>
</organism>
<protein>
    <recommendedName>
        <fullName evidence="4">Secreted protein</fullName>
    </recommendedName>
</protein>
<reference evidence="2 3" key="1">
    <citation type="submission" date="2023-03" db="EMBL/GenBank/DDBJ databases">
        <title>Genome insight into feeding habits of ladybird beetles.</title>
        <authorList>
            <person name="Li H.-S."/>
            <person name="Huang Y.-H."/>
            <person name="Pang H."/>
        </authorList>
    </citation>
    <scope>NUCLEOTIDE SEQUENCE [LARGE SCALE GENOMIC DNA]</scope>
    <source>
        <strain evidence="2">SYSU_2023b</strain>
        <tissue evidence="2">Whole body</tissue>
    </source>
</reference>
<keyword evidence="3" id="KW-1185">Reference proteome</keyword>
<sequence length="76" mass="8684">MMVGAVHLLCCFISVLPQFSFHTLDLNCYCLLFPLYRCVESLYISTIVTSSILFSDAVDRFVKKFSDNPGNNFQFC</sequence>
<evidence type="ECO:0000313" key="3">
    <source>
        <dbReference type="Proteomes" id="UP001431783"/>
    </source>
</evidence>
<evidence type="ECO:0000313" key="2">
    <source>
        <dbReference type="EMBL" id="KAK9885031.1"/>
    </source>
</evidence>
<feature type="chain" id="PRO_5043788767" description="Secreted protein" evidence="1">
    <location>
        <begin position="18"/>
        <end position="76"/>
    </location>
</feature>